<dbReference type="InterPro" id="IPR037523">
    <property type="entry name" value="VOC_core"/>
</dbReference>
<dbReference type="AlphaFoldDB" id="A0A4R4MYT4"/>
<comment type="caution">
    <text evidence="2">The sequence shown here is derived from an EMBL/GenBank/DDBJ whole genome shotgun (WGS) entry which is preliminary data.</text>
</comment>
<dbReference type="Pfam" id="PF00903">
    <property type="entry name" value="Glyoxalase"/>
    <property type="match status" value="1"/>
</dbReference>
<dbReference type="PROSITE" id="PS51819">
    <property type="entry name" value="VOC"/>
    <property type="match status" value="1"/>
</dbReference>
<keyword evidence="3" id="KW-1185">Reference proteome</keyword>
<dbReference type="InterPro" id="IPR004360">
    <property type="entry name" value="Glyas_Fos-R_dOase_dom"/>
</dbReference>
<dbReference type="InterPro" id="IPR029068">
    <property type="entry name" value="Glyas_Bleomycin-R_OHBP_Dase"/>
</dbReference>
<dbReference type="PANTHER" id="PTHR36437">
    <property type="entry name" value="GLYOXALASE/BLEOMYCIN RESISTANCE PROTEIN/DIOXYGENASE"/>
    <property type="match status" value="1"/>
</dbReference>
<dbReference type="PANTHER" id="PTHR36437:SF2">
    <property type="entry name" value="GLYOXALASE_BLEOMYCIN RESISTANCE PROTEIN_DIOXYGENASE"/>
    <property type="match status" value="1"/>
</dbReference>
<reference evidence="2 3" key="1">
    <citation type="submission" date="2019-02" db="EMBL/GenBank/DDBJ databases">
        <title>Draft genome sequences of novel Actinobacteria.</title>
        <authorList>
            <person name="Sahin N."/>
            <person name="Ay H."/>
            <person name="Saygin H."/>
        </authorList>
    </citation>
    <scope>NUCLEOTIDE SEQUENCE [LARGE SCALE GENOMIC DNA]</scope>
    <source>
        <strain evidence="2 3">KC201</strain>
    </source>
</reference>
<dbReference type="Gene3D" id="3.10.180.10">
    <property type="entry name" value="2,3-Dihydroxybiphenyl 1,2-Dioxygenase, domain 1"/>
    <property type="match status" value="1"/>
</dbReference>
<evidence type="ECO:0000259" key="1">
    <source>
        <dbReference type="PROSITE" id="PS51819"/>
    </source>
</evidence>
<feature type="domain" description="VOC" evidence="1">
    <location>
        <begin position="4"/>
        <end position="122"/>
    </location>
</feature>
<dbReference type="Proteomes" id="UP000295157">
    <property type="component" value="Unassembled WGS sequence"/>
</dbReference>
<dbReference type="OrthoDB" id="9794917at2"/>
<accession>A0A4R4MYT4</accession>
<dbReference type="SUPFAM" id="SSF54593">
    <property type="entry name" value="Glyoxalase/Bleomycin resistance protein/Dihydroxybiphenyl dioxygenase"/>
    <property type="match status" value="1"/>
</dbReference>
<dbReference type="RefSeq" id="WP_132339771.1">
    <property type="nucleotide sequence ID" value="NZ_SMJZ01000214.1"/>
</dbReference>
<sequence length="122" mass="13884">MALTVSQVTLYVDDQQRAVDFWTGKLDFTVTTDMPYGDDRWIEVEPPGGGTRLVLIKAAPDWPAPVKGMPHYVLFEADDIVRTCEELVARGVEFVQQPQHQPWGWSAVFKDDEGHQFHLGQR</sequence>
<protein>
    <submittedName>
        <fullName evidence="2">Glyoxalase</fullName>
    </submittedName>
</protein>
<proteinExistence type="predicted"/>
<evidence type="ECO:0000313" key="3">
    <source>
        <dbReference type="Proteomes" id="UP000295157"/>
    </source>
</evidence>
<name>A0A4R4MYT4_9ACTN</name>
<dbReference type="EMBL" id="SMJZ01000214">
    <property type="protein sequence ID" value="TDB99699.1"/>
    <property type="molecule type" value="Genomic_DNA"/>
</dbReference>
<gene>
    <name evidence="2" type="ORF">E1267_36835</name>
</gene>
<organism evidence="2 3">
    <name type="scientific">Nonomuraea longispora</name>
    <dbReference type="NCBI Taxonomy" id="1848320"/>
    <lineage>
        <taxon>Bacteria</taxon>
        <taxon>Bacillati</taxon>
        <taxon>Actinomycetota</taxon>
        <taxon>Actinomycetes</taxon>
        <taxon>Streptosporangiales</taxon>
        <taxon>Streptosporangiaceae</taxon>
        <taxon>Nonomuraea</taxon>
    </lineage>
</organism>
<evidence type="ECO:0000313" key="2">
    <source>
        <dbReference type="EMBL" id="TDB99699.1"/>
    </source>
</evidence>